<feature type="compositionally biased region" description="Basic and acidic residues" evidence="1">
    <location>
        <begin position="105"/>
        <end position="120"/>
    </location>
</feature>
<evidence type="ECO:0000313" key="3">
    <source>
        <dbReference type="Proteomes" id="UP001162972"/>
    </source>
</evidence>
<gene>
    <name evidence="2" type="ORF">OIU84_023939</name>
</gene>
<proteinExistence type="predicted"/>
<evidence type="ECO:0000256" key="1">
    <source>
        <dbReference type="SAM" id="MobiDB-lite"/>
    </source>
</evidence>
<name>A0AAD6J7R5_9ROSI</name>
<evidence type="ECO:0000313" key="2">
    <source>
        <dbReference type="EMBL" id="KAJ6392577.1"/>
    </source>
</evidence>
<protein>
    <submittedName>
        <fullName evidence="2">Uncharacterized protein</fullName>
    </submittedName>
</protein>
<reference evidence="2" key="1">
    <citation type="submission" date="2022-10" db="EMBL/GenBank/DDBJ databases">
        <authorList>
            <person name="Hyden B.L."/>
            <person name="Feng K."/>
            <person name="Yates T."/>
            <person name="Jawdy S."/>
            <person name="Smart L.B."/>
            <person name="Muchero W."/>
        </authorList>
    </citation>
    <scope>NUCLEOTIDE SEQUENCE</scope>
    <source>
        <tissue evidence="2">Shoot tip</tissue>
    </source>
</reference>
<feature type="compositionally biased region" description="Basic and acidic residues" evidence="1">
    <location>
        <begin position="128"/>
        <end position="137"/>
    </location>
</feature>
<feature type="non-terminal residue" evidence="2">
    <location>
        <position position="1"/>
    </location>
</feature>
<feature type="region of interest" description="Disordered" evidence="1">
    <location>
        <begin position="49"/>
        <end position="137"/>
    </location>
</feature>
<accession>A0AAD6J7R5</accession>
<dbReference type="EMBL" id="JAPFFJ010000580">
    <property type="protein sequence ID" value="KAJ6392577.1"/>
    <property type="molecule type" value="Genomic_DNA"/>
</dbReference>
<keyword evidence="3" id="KW-1185">Reference proteome</keyword>
<reference evidence="2" key="2">
    <citation type="journal article" date="2023" name="Int. J. Mol. Sci.">
        <title>De Novo Assembly and Annotation of 11 Diverse Shrub Willow (Salix) Genomes Reveals Novel Gene Organization in Sex-Linked Regions.</title>
        <authorList>
            <person name="Hyden B."/>
            <person name="Feng K."/>
            <person name="Yates T.B."/>
            <person name="Jawdy S."/>
            <person name="Cereghino C."/>
            <person name="Smart L.B."/>
            <person name="Muchero W."/>
        </authorList>
    </citation>
    <scope>NUCLEOTIDE SEQUENCE</scope>
    <source>
        <tissue evidence="2">Shoot tip</tissue>
    </source>
</reference>
<dbReference type="AlphaFoldDB" id="A0AAD6J7R5"/>
<comment type="caution">
    <text evidence="2">The sequence shown here is derived from an EMBL/GenBank/DDBJ whole genome shotgun (WGS) entry which is preliminary data.</text>
</comment>
<sequence length="137" mass="15192">MTMCSTLLSHATIQTICLSFELGFTPPVPITTIAKRALTFSLPCKLSYQHPLPQSEPRYSPVKKQPIFKRAAKPPQQASPRAAGLSCKQQGWRDAEQSKGTSGPREARGEGTSGRERLEARVCQGLRGRREEARDER</sequence>
<dbReference type="Proteomes" id="UP001162972">
    <property type="component" value="Unassembled WGS sequence"/>
</dbReference>
<organism evidence="2 3">
    <name type="scientific">Salix udensis</name>
    <dbReference type="NCBI Taxonomy" id="889485"/>
    <lineage>
        <taxon>Eukaryota</taxon>
        <taxon>Viridiplantae</taxon>
        <taxon>Streptophyta</taxon>
        <taxon>Embryophyta</taxon>
        <taxon>Tracheophyta</taxon>
        <taxon>Spermatophyta</taxon>
        <taxon>Magnoliopsida</taxon>
        <taxon>eudicotyledons</taxon>
        <taxon>Gunneridae</taxon>
        <taxon>Pentapetalae</taxon>
        <taxon>rosids</taxon>
        <taxon>fabids</taxon>
        <taxon>Malpighiales</taxon>
        <taxon>Salicaceae</taxon>
        <taxon>Saliceae</taxon>
        <taxon>Salix</taxon>
    </lineage>
</organism>